<dbReference type="PROSITE" id="PS50110">
    <property type="entry name" value="RESPONSE_REGULATORY"/>
    <property type="match status" value="1"/>
</dbReference>
<keyword evidence="1 6" id="KW-0597">Phosphoprotein</keyword>
<evidence type="ECO:0000256" key="4">
    <source>
        <dbReference type="ARBA" id="ARBA00023125"/>
    </source>
</evidence>
<dbReference type="RefSeq" id="WP_088873081.1">
    <property type="nucleotide sequence ID" value="NZ_CP022111.1"/>
</dbReference>
<dbReference type="KEGG" id="nao:Y958_16325"/>
<dbReference type="InterPro" id="IPR016032">
    <property type="entry name" value="Sig_transdc_resp-reg_C-effctor"/>
</dbReference>
<dbReference type="InterPro" id="IPR036388">
    <property type="entry name" value="WH-like_DNA-bd_sf"/>
</dbReference>
<dbReference type="GO" id="GO:0000156">
    <property type="term" value="F:phosphorelay response regulator activity"/>
    <property type="evidence" value="ECO:0007669"/>
    <property type="project" value="TreeGrafter"/>
</dbReference>
<dbReference type="CDD" id="cd00383">
    <property type="entry name" value="trans_reg_C"/>
    <property type="match status" value="1"/>
</dbReference>
<keyword evidence="2" id="KW-0902">Two-component regulatory system</keyword>
<dbReference type="GO" id="GO:0006355">
    <property type="term" value="P:regulation of DNA-templated transcription"/>
    <property type="evidence" value="ECO:0007669"/>
    <property type="project" value="InterPro"/>
</dbReference>
<sequence length="294" mass="32155">MTPATANATAWPTSGPWLKPNDVLPAVPARVVLVDDDEAFREAATGELEDLGFTVTGFADAKSLINYLTSPDGSGLDDGAADILVVDWCLERTLGIDLLPDLRRRGCRIPVIFLTGMSMPANETLALDRGAVDFIDKTRGMSVLARRIRLILQPPAAAVPTPTAKPGDEIVCGKLTLKPKVNRAFWQGRDVMLTVTEFSIVEFMVANLGEHVTYRAIYDRVHWSGFVAGSGEDGFRTNVRSSIKRIRSKFNAIDRGFAEIENFAAFGYRWRDSATVDAAASEMGRPQDIRITHG</sequence>
<feature type="domain" description="Response regulatory" evidence="8">
    <location>
        <begin position="30"/>
        <end position="152"/>
    </location>
</feature>
<evidence type="ECO:0000313" key="10">
    <source>
        <dbReference type="EMBL" id="ASG22501.1"/>
    </source>
</evidence>
<evidence type="ECO:0000313" key="11">
    <source>
        <dbReference type="Proteomes" id="UP000197153"/>
    </source>
</evidence>
<gene>
    <name evidence="10" type="ORF">Y958_16325</name>
</gene>
<dbReference type="Gene3D" id="3.40.50.2300">
    <property type="match status" value="1"/>
</dbReference>
<dbReference type="GO" id="GO:0032993">
    <property type="term" value="C:protein-DNA complex"/>
    <property type="evidence" value="ECO:0007669"/>
    <property type="project" value="TreeGrafter"/>
</dbReference>
<name>A0A248JVI6_9PROT</name>
<feature type="domain" description="OmpR/PhoB-type" evidence="9">
    <location>
        <begin position="167"/>
        <end position="272"/>
    </location>
</feature>
<evidence type="ECO:0000256" key="5">
    <source>
        <dbReference type="ARBA" id="ARBA00023163"/>
    </source>
</evidence>
<dbReference type="EMBL" id="CP022111">
    <property type="protein sequence ID" value="ASG22501.1"/>
    <property type="molecule type" value="Genomic_DNA"/>
</dbReference>
<evidence type="ECO:0000256" key="1">
    <source>
        <dbReference type="ARBA" id="ARBA00022553"/>
    </source>
</evidence>
<dbReference type="InterPro" id="IPR001867">
    <property type="entry name" value="OmpR/PhoB-type_DNA-bd"/>
</dbReference>
<feature type="modified residue" description="4-aspartylphosphate" evidence="6">
    <location>
        <position position="87"/>
    </location>
</feature>
<dbReference type="GO" id="GO:0005829">
    <property type="term" value="C:cytosol"/>
    <property type="evidence" value="ECO:0007669"/>
    <property type="project" value="TreeGrafter"/>
</dbReference>
<dbReference type="InterPro" id="IPR011006">
    <property type="entry name" value="CheY-like_superfamily"/>
</dbReference>
<evidence type="ECO:0000256" key="6">
    <source>
        <dbReference type="PROSITE-ProRule" id="PRU00169"/>
    </source>
</evidence>
<evidence type="ECO:0000256" key="2">
    <source>
        <dbReference type="ARBA" id="ARBA00023012"/>
    </source>
</evidence>
<dbReference type="Proteomes" id="UP000197153">
    <property type="component" value="Chromosome 2"/>
</dbReference>
<dbReference type="SUPFAM" id="SSF46894">
    <property type="entry name" value="C-terminal effector domain of the bipartite response regulators"/>
    <property type="match status" value="1"/>
</dbReference>
<dbReference type="SMART" id="SM00862">
    <property type="entry name" value="Trans_reg_C"/>
    <property type="match status" value="1"/>
</dbReference>
<dbReference type="InterPro" id="IPR001789">
    <property type="entry name" value="Sig_transdc_resp-reg_receiver"/>
</dbReference>
<dbReference type="PANTHER" id="PTHR48111:SF1">
    <property type="entry name" value="TWO-COMPONENT RESPONSE REGULATOR ORR33"/>
    <property type="match status" value="1"/>
</dbReference>
<keyword evidence="11" id="KW-1185">Reference proteome</keyword>
<proteinExistence type="predicted"/>
<evidence type="ECO:0000259" key="8">
    <source>
        <dbReference type="PROSITE" id="PS50110"/>
    </source>
</evidence>
<keyword evidence="3" id="KW-0805">Transcription regulation</keyword>
<protein>
    <submittedName>
        <fullName evidence="10">DNA-binding response regulator</fullName>
    </submittedName>
</protein>
<dbReference type="Pfam" id="PF00486">
    <property type="entry name" value="Trans_reg_C"/>
    <property type="match status" value="1"/>
</dbReference>
<evidence type="ECO:0000259" key="9">
    <source>
        <dbReference type="PROSITE" id="PS51755"/>
    </source>
</evidence>
<keyword evidence="5" id="KW-0804">Transcription</keyword>
<dbReference type="InterPro" id="IPR039420">
    <property type="entry name" value="WalR-like"/>
</dbReference>
<accession>A0A248JVI6</accession>
<dbReference type="Pfam" id="PF00072">
    <property type="entry name" value="Response_reg"/>
    <property type="match status" value="1"/>
</dbReference>
<reference evidence="10 11" key="1">
    <citation type="submission" date="2017-06" db="EMBL/GenBank/DDBJ databases">
        <title>Complete genome sequence of Nitrospirillum amazonense strain CBAmC, an endophytic nitrogen-fixing and plant growth-promoting bacterium, isolated from sugarcane.</title>
        <authorList>
            <person name="Schwab S."/>
            <person name="dos Santos Teixeira K.R."/>
            <person name="Simoes Araujo J.L."/>
            <person name="Soares Vidal M."/>
            <person name="Borges de Freitas H.R."/>
            <person name="Rivello Crivelaro A.L."/>
            <person name="Bueno de Camargo Nunes A."/>
            <person name="dos Santos C.M."/>
            <person name="Palmeira da Silva Rosa D."/>
            <person name="da Silva Padilha D."/>
            <person name="da Silva E."/>
            <person name="Araujo Terra L."/>
            <person name="Soares Mendes V."/>
            <person name="Farinelli L."/>
            <person name="Magalhaes Cruz L."/>
            <person name="Baldani J.I."/>
        </authorList>
    </citation>
    <scope>NUCLEOTIDE SEQUENCE [LARGE SCALE GENOMIC DNA]</scope>
    <source>
        <strain evidence="10 11">CBAmC</strain>
    </source>
</reference>
<dbReference type="CDD" id="cd00156">
    <property type="entry name" value="REC"/>
    <property type="match status" value="1"/>
</dbReference>
<keyword evidence="4 7" id="KW-0238">DNA-binding</keyword>
<dbReference type="PANTHER" id="PTHR48111">
    <property type="entry name" value="REGULATOR OF RPOS"/>
    <property type="match status" value="1"/>
</dbReference>
<dbReference type="SMART" id="SM00448">
    <property type="entry name" value="REC"/>
    <property type="match status" value="1"/>
</dbReference>
<feature type="DNA-binding region" description="OmpR/PhoB-type" evidence="7">
    <location>
        <begin position="167"/>
        <end position="272"/>
    </location>
</feature>
<dbReference type="GO" id="GO:0000976">
    <property type="term" value="F:transcription cis-regulatory region binding"/>
    <property type="evidence" value="ECO:0007669"/>
    <property type="project" value="TreeGrafter"/>
</dbReference>
<dbReference type="SUPFAM" id="SSF52172">
    <property type="entry name" value="CheY-like"/>
    <property type="match status" value="1"/>
</dbReference>
<organism evidence="10 11">
    <name type="scientific">Nitrospirillum viridazoti CBAmc</name>
    <dbReference type="NCBI Taxonomy" id="1441467"/>
    <lineage>
        <taxon>Bacteria</taxon>
        <taxon>Pseudomonadati</taxon>
        <taxon>Pseudomonadota</taxon>
        <taxon>Alphaproteobacteria</taxon>
        <taxon>Rhodospirillales</taxon>
        <taxon>Azospirillaceae</taxon>
        <taxon>Nitrospirillum</taxon>
        <taxon>Nitrospirillum viridazoti</taxon>
    </lineage>
</organism>
<evidence type="ECO:0000256" key="3">
    <source>
        <dbReference type="ARBA" id="ARBA00023015"/>
    </source>
</evidence>
<dbReference type="Gene3D" id="1.10.10.10">
    <property type="entry name" value="Winged helix-like DNA-binding domain superfamily/Winged helix DNA-binding domain"/>
    <property type="match status" value="1"/>
</dbReference>
<dbReference type="AlphaFoldDB" id="A0A248JVI6"/>
<dbReference type="PROSITE" id="PS51755">
    <property type="entry name" value="OMPR_PHOB"/>
    <property type="match status" value="1"/>
</dbReference>
<evidence type="ECO:0000256" key="7">
    <source>
        <dbReference type="PROSITE-ProRule" id="PRU01091"/>
    </source>
</evidence>